<evidence type="ECO:0000313" key="4">
    <source>
        <dbReference type="Proteomes" id="UP001223336"/>
    </source>
</evidence>
<feature type="transmembrane region" description="Helical" evidence="1">
    <location>
        <begin position="107"/>
        <end position="125"/>
    </location>
</feature>
<feature type="transmembrane region" description="Helical" evidence="1">
    <location>
        <begin position="73"/>
        <end position="95"/>
    </location>
</feature>
<reference evidence="3 4" key="1">
    <citation type="submission" date="2023-08" db="EMBL/GenBank/DDBJ databases">
        <title>New molecular markers tilS and rpoB for phylogenetic and monitoring studies of the genus Thiothrix biodiversity.</title>
        <authorList>
            <person name="Ravin N.V."/>
            <person name="Smolyakov D."/>
            <person name="Markov N.D."/>
            <person name="Beletsky A.V."/>
            <person name="Mardanov A.V."/>
            <person name="Rudenko T.S."/>
            <person name="Grabovich M.Y."/>
        </authorList>
    </citation>
    <scope>NUCLEOTIDE SEQUENCE</scope>
    <source>
        <strain evidence="3">DNT52</strain>
        <strain evidence="2 4">H33</strain>
    </source>
</reference>
<evidence type="ECO:0000256" key="1">
    <source>
        <dbReference type="SAM" id="Phobius"/>
    </source>
</evidence>
<sequence>MNQSIIPLILQRIMAAVAVVFGIVTIIAGSRVLTGTDPGYAVFQPLLVYNTLMGVVYIAGGLMIWRNLRRGKYVAAGIFTLNLIVLGGIAYLYFISGSVAVDSLRAMILRTVVWLVLLLGSVWLGRGKV</sequence>
<keyword evidence="1" id="KW-0472">Membrane</keyword>
<keyword evidence="1" id="KW-0812">Transmembrane</keyword>
<dbReference type="Proteomes" id="UP001229862">
    <property type="component" value="Chromosome"/>
</dbReference>
<feature type="transmembrane region" description="Helical" evidence="1">
    <location>
        <begin position="12"/>
        <end position="34"/>
    </location>
</feature>
<dbReference type="EMBL" id="CP133217">
    <property type="protein sequence ID" value="WML85026.1"/>
    <property type="molecule type" value="Genomic_DNA"/>
</dbReference>
<keyword evidence="4" id="KW-1185">Reference proteome</keyword>
<protein>
    <submittedName>
        <fullName evidence="3">Uncharacterized protein</fullName>
    </submittedName>
</protein>
<evidence type="ECO:0000313" key="3">
    <source>
        <dbReference type="EMBL" id="WML85026.1"/>
    </source>
</evidence>
<accession>A0AA51R2W8</accession>
<organism evidence="3">
    <name type="scientific">Thiothrix subterranea</name>
    <dbReference type="NCBI Taxonomy" id="2735563"/>
    <lineage>
        <taxon>Bacteria</taxon>
        <taxon>Pseudomonadati</taxon>
        <taxon>Pseudomonadota</taxon>
        <taxon>Gammaproteobacteria</taxon>
        <taxon>Thiotrichales</taxon>
        <taxon>Thiotrichaceae</taxon>
        <taxon>Thiothrix</taxon>
    </lineage>
</organism>
<dbReference type="Proteomes" id="UP001223336">
    <property type="component" value="Unassembled WGS sequence"/>
</dbReference>
<dbReference type="AlphaFoldDB" id="A0AA51R2W8"/>
<proteinExistence type="predicted"/>
<dbReference type="EMBL" id="JAVFKN010000016">
    <property type="protein sequence ID" value="MDQ5769351.1"/>
    <property type="molecule type" value="Genomic_DNA"/>
</dbReference>
<evidence type="ECO:0000313" key="2">
    <source>
        <dbReference type="EMBL" id="MDQ5769351.1"/>
    </source>
</evidence>
<feature type="transmembrane region" description="Helical" evidence="1">
    <location>
        <begin position="46"/>
        <end position="66"/>
    </location>
</feature>
<dbReference type="RefSeq" id="WP_308135236.1">
    <property type="nucleotide sequence ID" value="NZ_CP133197.1"/>
</dbReference>
<keyword evidence="1" id="KW-1133">Transmembrane helix</keyword>
<gene>
    <name evidence="2" type="ORF">RCC75_12475</name>
    <name evidence="3" type="ORF">RCG00_11990</name>
</gene>
<name>A0AA51R2W8_9GAMM</name>